<protein>
    <submittedName>
        <fullName evidence="1">Uncharacterized protein</fullName>
    </submittedName>
</protein>
<dbReference type="EMBL" id="CP001629">
    <property type="protein sequence ID" value="ACU91503.1"/>
    <property type="molecule type" value="Genomic_DNA"/>
</dbReference>
<dbReference type="HOGENOM" id="CLU_1831919_0_0_7"/>
<dbReference type="AlphaFoldDB" id="C7LQJ7"/>
<sequence length="140" mass="16151">MNPINNSSISSTLSAANLHPAMIADQKPTPKRFFKAIVPAYFLLLIIPKDHYWKTLGFDTCKIRYYASLKGNRYLCINSTQRKIAHQPLSCEQIFSQQKILGQKNRPVSGREKYFFPTGTDKAKTAHCDSFWKQSTNYWQ</sequence>
<dbReference type="KEGG" id="dba:Dbac_3431"/>
<name>C7LQJ7_DESBD</name>
<proteinExistence type="predicted"/>
<keyword evidence="2" id="KW-1185">Reference proteome</keyword>
<evidence type="ECO:0000313" key="1">
    <source>
        <dbReference type="EMBL" id="ACU91503.1"/>
    </source>
</evidence>
<dbReference type="Proteomes" id="UP000002216">
    <property type="component" value="Chromosome"/>
</dbReference>
<organism evidence="1 2">
    <name type="scientific">Desulfomicrobium baculatum (strain DSM 4028 / VKM B-1378 / X)</name>
    <name type="common">Desulfovibrio baculatus</name>
    <dbReference type="NCBI Taxonomy" id="525897"/>
    <lineage>
        <taxon>Bacteria</taxon>
        <taxon>Pseudomonadati</taxon>
        <taxon>Thermodesulfobacteriota</taxon>
        <taxon>Desulfovibrionia</taxon>
        <taxon>Desulfovibrionales</taxon>
        <taxon>Desulfomicrobiaceae</taxon>
        <taxon>Desulfomicrobium</taxon>
    </lineage>
</organism>
<evidence type="ECO:0000313" key="2">
    <source>
        <dbReference type="Proteomes" id="UP000002216"/>
    </source>
</evidence>
<accession>C7LQJ7</accession>
<reference evidence="1 2" key="1">
    <citation type="journal article" date="2009" name="Stand. Genomic Sci.">
        <title>Complete genome sequence of Desulfomicrobium baculatum type strain (X).</title>
        <authorList>
            <person name="Copeland A."/>
            <person name="Spring S."/>
            <person name="Goker M."/>
            <person name="Schneider S."/>
            <person name="Lapidus A."/>
            <person name="Del Rio T.G."/>
            <person name="Tice H."/>
            <person name="Cheng J.F."/>
            <person name="Chen F."/>
            <person name="Nolan M."/>
            <person name="Bruce D."/>
            <person name="Goodwin L."/>
            <person name="Pitluck S."/>
            <person name="Ivanova N."/>
            <person name="Mavrommatis K."/>
            <person name="Ovchinnikova G."/>
            <person name="Pati A."/>
            <person name="Chen A."/>
            <person name="Palaniappan K."/>
            <person name="Land M."/>
            <person name="Hauser L."/>
            <person name="Chang Y.J."/>
            <person name="Jeffries C.C."/>
            <person name="Meincke L."/>
            <person name="Sims D."/>
            <person name="Brettin T."/>
            <person name="Detter J.C."/>
            <person name="Han C."/>
            <person name="Chain P."/>
            <person name="Bristow J."/>
            <person name="Eisen J.A."/>
            <person name="Markowitz V."/>
            <person name="Hugenholtz P."/>
            <person name="Kyrpides N.C."/>
            <person name="Klenk H.P."/>
            <person name="Lucas S."/>
        </authorList>
    </citation>
    <scope>NUCLEOTIDE SEQUENCE [LARGE SCALE GENOMIC DNA]</scope>
    <source>
        <strain evidence="2">DSM 4028 / VKM B-1378 / X</strain>
    </source>
</reference>
<gene>
    <name evidence="1" type="ordered locus">Dbac_3431</name>
</gene>
<dbReference type="STRING" id="525897.Dbac_3431"/>